<evidence type="ECO:0000313" key="3">
    <source>
        <dbReference type="Proteomes" id="UP001159363"/>
    </source>
</evidence>
<feature type="region of interest" description="Disordered" evidence="1">
    <location>
        <begin position="171"/>
        <end position="192"/>
    </location>
</feature>
<evidence type="ECO:0000256" key="1">
    <source>
        <dbReference type="SAM" id="MobiDB-lite"/>
    </source>
</evidence>
<accession>A0ABQ9G7Z4</accession>
<protein>
    <submittedName>
        <fullName evidence="2">Uncharacterized protein</fullName>
    </submittedName>
</protein>
<reference evidence="2 3" key="1">
    <citation type="submission" date="2023-02" db="EMBL/GenBank/DDBJ databases">
        <title>LHISI_Scaffold_Assembly.</title>
        <authorList>
            <person name="Stuart O.P."/>
            <person name="Cleave R."/>
            <person name="Magrath M.J.L."/>
            <person name="Mikheyev A.S."/>
        </authorList>
    </citation>
    <scope>NUCLEOTIDE SEQUENCE [LARGE SCALE GENOMIC DNA]</scope>
    <source>
        <strain evidence="2">Daus_M_001</strain>
        <tissue evidence="2">Leg muscle</tissue>
    </source>
</reference>
<name>A0ABQ9G7Z4_9NEOP</name>
<evidence type="ECO:0000313" key="2">
    <source>
        <dbReference type="EMBL" id="KAJ8867582.1"/>
    </source>
</evidence>
<dbReference type="Proteomes" id="UP001159363">
    <property type="component" value="Chromosome 14"/>
</dbReference>
<gene>
    <name evidence="2" type="ORF">PR048_031384</name>
</gene>
<comment type="caution">
    <text evidence="2">The sequence shown here is derived from an EMBL/GenBank/DDBJ whole genome shotgun (WGS) entry which is preliminary data.</text>
</comment>
<organism evidence="2 3">
    <name type="scientific">Dryococelus australis</name>
    <dbReference type="NCBI Taxonomy" id="614101"/>
    <lineage>
        <taxon>Eukaryota</taxon>
        <taxon>Metazoa</taxon>
        <taxon>Ecdysozoa</taxon>
        <taxon>Arthropoda</taxon>
        <taxon>Hexapoda</taxon>
        <taxon>Insecta</taxon>
        <taxon>Pterygota</taxon>
        <taxon>Neoptera</taxon>
        <taxon>Polyneoptera</taxon>
        <taxon>Phasmatodea</taxon>
        <taxon>Verophasmatodea</taxon>
        <taxon>Anareolatae</taxon>
        <taxon>Phasmatidae</taxon>
        <taxon>Eurycanthinae</taxon>
        <taxon>Dryococelus</taxon>
    </lineage>
</organism>
<dbReference type="EMBL" id="JARBHB010000015">
    <property type="protein sequence ID" value="KAJ8867582.1"/>
    <property type="molecule type" value="Genomic_DNA"/>
</dbReference>
<proteinExistence type="predicted"/>
<feature type="compositionally biased region" description="Polar residues" evidence="1">
    <location>
        <begin position="171"/>
        <end position="188"/>
    </location>
</feature>
<sequence length="324" mass="36042">MDARIVERRGERRRTKCCIIGLTPSRFTSLPTAPLSTLLHCKRALRPRCTRTDNARAAPLRRRKCVPRGLGLYVAARTTLKKTCRTHIARAKGGESRRRPRGFLEVFPFPTTSTFYRPSIAIAWGPRWCCGRATRLPPEAAPECYGGGDWRSPRNPADQRLRRGIETDSPTWEANSLTTTTPRLGNSSRSREPITFQNSVGTARRHPNVQSFYCEGAAVAERIACSPPTKATRVQSSAGSIPDFRRWESYRAMQLVDGFSRGSPVSTALAFQRCSTLTSITPIGSQGIAVKSSPNPFTHLVVNPAIEGREFRSRLCVWVCVPGW</sequence>
<keyword evidence="3" id="KW-1185">Reference proteome</keyword>